<dbReference type="Proteomes" id="UP000228484">
    <property type="component" value="Unassembled WGS sequence"/>
</dbReference>
<evidence type="ECO:0008006" key="3">
    <source>
        <dbReference type="Google" id="ProtNLM"/>
    </source>
</evidence>
<dbReference type="AlphaFoldDB" id="A0A2G6QK54"/>
<dbReference type="EMBL" id="NWUW01000001">
    <property type="protein sequence ID" value="PIE97217.1"/>
    <property type="molecule type" value="Genomic_DNA"/>
</dbReference>
<evidence type="ECO:0000313" key="1">
    <source>
        <dbReference type="EMBL" id="PIE97217.1"/>
    </source>
</evidence>
<comment type="caution">
    <text evidence="1">The sequence shown here is derived from an EMBL/GenBank/DDBJ whole genome shotgun (WGS) entry which is preliminary data.</text>
</comment>
<proteinExistence type="predicted"/>
<name>A0A2G6QK54_9BACI</name>
<protein>
    <recommendedName>
        <fullName evidence="3">Group-specific protein</fullName>
    </recommendedName>
</protein>
<dbReference type="RefSeq" id="WP_099683202.1">
    <property type="nucleotide sequence ID" value="NZ_JBOIRJ010000001.1"/>
</dbReference>
<evidence type="ECO:0000313" key="2">
    <source>
        <dbReference type="Proteomes" id="UP000228484"/>
    </source>
</evidence>
<accession>A0A2G6QK54</accession>
<gene>
    <name evidence="1" type="ORF">CO726_02625</name>
</gene>
<organism evidence="1 2">
    <name type="scientific">Bacillus fungorum</name>
    <dbReference type="NCBI Taxonomy" id="2039284"/>
    <lineage>
        <taxon>Bacteria</taxon>
        <taxon>Bacillati</taxon>
        <taxon>Bacillota</taxon>
        <taxon>Bacilli</taxon>
        <taxon>Bacillales</taxon>
        <taxon>Bacillaceae</taxon>
        <taxon>Bacillus</taxon>
    </lineage>
</organism>
<sequence>MDQDKERRIGVLTEMLKDKIESIEKRNATHVYDEVNEAFGKHMAFILSKEEFSHFTVADLKPVSDVLVDFQNRYSKRCEV</sequence>
<reference evidence="1 2" key="1">
    <citation type="submission" date="2017-09" db="EMBL/GenBank/DDBJ databases">
        <title>Biocontrol bacteria screening and application from spent mushroom substrate.</title>
        <authorList>
            <person name="Sun X."/>
        </authorList>
    </citation>
    <scope>NUCLEOTIDE SEQUENCE [LARGE SCALE GENOMIC DNA]</scope>
    <source>
        <strain evidence="1 2">100374</strain>
    </source>
</reference>
<keyword evidence="2" id="KW-1185">Reference proteome</keyword>